<organism evidence="2 3">
    <name type="scientific">Actinoallomurus liliacearum</name>
    <dbReference type="NCBI Taxonomy" id="1080073"/>
    <lineage>
        <taxon>Bacteria</taxon>
        <taxon>Bacillati</taxon>
        <taxon>Actinomycetota</taxon>
        <taxon>Actinomycetes</taxon>
        <taxon>Streptosporangiales</taxon>
        <taxon>Thermomonosporaceae</taxon>
        <taxon>Actinoallomurus</taxon>
    </lineage>
</organism>
<keyword evidence="3" id="KW-1185">Reference proteome</keyword>
<evidence type="ECO:0000256" key="1">
    <source>
        <dbReference type="SAM" id="MobiDB-lite"/>
    </source>
</evidence>
<dbReference type="Proteomes" id="UP001500212">
    <property type="component" value="Unassembled WGS sequence"/>
</dbReference>
<proteinExistence type="predicted"/>
<comment type="caution">
    <text evidence="2">The sequence shown here is derived from an EMBL/GenBank/DDBJ whole genome shotgun (WGS) entry which is preliminary data.</text>
</comment>
<feature type="compositionally biased region" description="Acidic residues" evidence="1">
    <location>
        <begin position="1"/>
        <end position="11"/>
    </location>
</feature>
<gene>
    <name evidence="2" type="ORF">GCM10023195_64120</name>
</gene>
<feature type="region of interest" description="Disordered" evidence="1">
    <location>
        <begin position="1"/>
        <end position="30"/>
    </location>
</feature>
<dbReference type="EMBL" id="BAABHJ010000027">
    <property type="protein sequence ID" value="GAA4614665.1"/>
    <property type="molecule type" value="Genomic_DNA"/>
</dbReference>
<evidence type="ECO:0000313" key="2">
    <source>
        <dbReference type="EMBL" id="GAA4614665.1"/>
    </source>
</evidence>
<protein>
    <submittedName>
        <fullName evidence="2">Uncharacterized protein</fullName>
    </submittedName>
</protein>
<reference evidence="3" key="1">
    <citation type="journal article" date="2019" name="Int. J. Syst. Evol. Microbiol.">
        <title>The Global Catalogue of Microorganisms (GCM) 10K type strain sequencing project: providing services to taxonomists for standard genome sequencing and annotation.</title>
        <authorList>
            <consortium name="The Broad Institute Genomics Platform"/>
            <consortium name="The Broad Institute Genome Sequencing Center for Infectious Disease"/>
            <person name="Wu L."/>
            <person name="Ma J."/>
        </authorList>
    </citation>
    <scope>NUCLEOTIDE SEQUENCE [LARGE SCALE GENOMIC DNA]</scope>
    <source>
        <strain evidence="3">JCM 17938</strain>
    </source>
</reference>
<accession>A0ABP8TRD4</accession>
<name>A0ABP8TRD4_9ACTN</name>
<sequence length="108" mass="11886">MQDSATAEDEQVQPGLRLEELPLGDPGVGHRRDAETVLGVFWVTAEDDPFRSRSYLPKAVQNTGEDGFVAEVQAPVRSEHSDPEFVPVIIRHSVHLPSGPVSRTRDTV</sequence>
<evidence type="ECO:0000313" key="3">
    <source>
        <dbReference type="Proteomes" id="UP001500212"/>
    </source>
</evidence>